<protein>
    <submittedName>
        <fullName evidence="1">Uncharacterized protein</fullName>
    </submittedName>
</protein>
<evidence type="ECO:0000313" key="2">
    <source>
        <dbReference type="Proteomes" id="UP000177167"/>
    </source>
</evidence>
<dbReference type="EMBL" id="MGJP01000030">
    <property type="protein sequence ID" value="OGN09651.1"/>
    <property type="molecule type" value="Genomic_DNA"/>
</dbReference>
<evidence type="ECO:0000313" key="1">
    <source>
        <dbReference type="EMBL" id="OGN09651.1"/>
    </source>
</evidence>
<accession>A0A1F8F8Y3</accession>
<gene>
    <name evidence="1" type="ORF">A3J46_01505</name>
</gene>
<organism evidence="1 2">
    <name type="scientific">Candidatus Yanofskybacteria bacterium RIFCSPHIGHO2_02_FULL_41_11</name>
    <dbReference type="NCBI Taxonomy" id="1802675"/>
    <lineage>
        <taxon>Bacteria</taxon>
        <taxon>Candidatus Yanofskyibacteriota</taxon>
    </lineage>
</organism>
<dbReference type="AlphaFoldDB" id="A0A1F8F8Y3"/>
<reference evidence="1 2" key="1">
    <citation type="journal article" date="2016" name="Nat. Commun.">
        <title>Thousands of microbial genomes shed light on interconnected biogeochemical processes in an aquifer system.</title>
        <authorList>
            <person name="Anantharaman K."/>
            <person name="Brown C.T."/>
            <person name="Hug L.A."/>
            <person name="Sharon I."/>
            <person name="Castelle C.J."/>
            <person name="Probst A.J."/>
            <person name="Thomas B.C."/>
            <person name="Singh A."/>
            <person name="Wilkins M.J."/>
            <person name="Karaoz U."/>
            <person name="Brodie E.L."/>
            <person name="Williams K.H."/>
            <person name="Hubbard S.S."/>
            <person name="Banfield J.F."/>
        </authorList>
    </citation>
    <scope>NUCLEOTIDE SEQUENCE [LARGE SCALE GENOMIC DNA]</scope>
</reference>
<comment type="caution">
    <text evidence="1">The sequence shown here is derived from an EMBL/GenBank/DDBJ whole genome shotgun (WGS) entry which is preliminary data.</text>
</comment>
<dbReference type="Proteomes" id="UP000177167">
    <property type="component" value="Unassembled WGS sequence"/>
</dbReference>
<proteinExistence type="predicted"/>
<sequence length="167" mass="19345">MTFTQALPERPDEEFSSWPWPDMVVVLGFFHDVVGVVDREVKQFRGECQGPKTVVLKFNRRRPLPPSSDHLRCANAWIKIDKDLASGTLTVELQRIPGRYKDFVLLDVFDHLEGRAGRGKNRHVDGRPGVLRQKLERALQYGPHVLYDRDFRPKPIPDGERVWTDED</sequence>
<name>A0A1F8F8Y3_9BACT</name>